<dbReference type="Proteomes" id="UP000008068">
    <property type="component" value="Unassembled WGS sequence"/>
</dbReference>
<sequence>MDYKLVTHSASTHRIVDWIRTSTRLMLYVMMMNGVNPNSRLFCAHRLRHAMLRVFLRVGVQPYSEELQQRLPALMLMYARFQACCGQELQRFEWPQ</sequence>
<dbReference type="AlphaFoldDB" id="G0MXD9"/>
<protein>
    <submittedName>
        <fullName evidence="1">Uncharacterized protein</fullName>
    </submittedName>
</protein>
<evidence type="ECO:0000313" key="1">
    <source>
        <dbReference type="EMBL" id="EGT46739.1"/>
    </source>
</evidence>
<gene>
    <name evidence="1" type="ORF">CAEBREN_09914</name>
</gene>
<reference evidence="2" key="1">
    <citation type="submission" date="2011-07" db="EMBL/GenBank/DDBJ databases">
        <authorList>
            <consortium name="Caenorhabditis brenneri Sequencing and Analysis Consortium"/>
            <person name="Wilson R.K."/>
        </authorList>
    </citation>
    <scope>NUCLEOTIDE SEQUENCE [LARGE SCALE GENOMIC DNA]</scope>
    <source>
        <strain evidence="2">PB2801</strain>
    </source>
</reference>
<proteinExistence type="predicted"/>
<organism evidence="2">
    <name type="scientific">Caenorhabditis brenneri</name>
    <name type="common">Nematode worm</name>
    <dbReference type="NCBI Taxonomy" id="135651"/>
    <lineage>
        <taxon>Eukaryota</taxon>
        <taxon>Metazoa</taxon>
        <taxon>Ecdysozoa</taxon>
        <taxon>Nematoda</taxon>
        <taxon>Chromadorea</taxon>
        <taxon>Rhabditida</taxon>
        <taxon>Rhabditina</taxon>
        <taxon>Rhabditomorpha</taxon>
        <taxon>Rhabditoidea</taxon>
        <taxon>Rhabditidae</taxon>
        <taxon>Peloderinae</taxon>
        <taxon>Caenorhabditis</taxon>
    </lineage>
</organism>
<accession>G0MXD9</accession>
<dbReference type="HOGENOM" id="CLU_2361573_0_0_1"/>
<evidence type="ECO:0000313" key="2">
    <source>
        <dbReference type="Proteomes" id="UP000008068"/>
    </source>
</evidence>
<dbReference type="EMBL" id="GL379818">
    <property type="protein sequence ID" value="EGT46739.1"/>
    <property type="molecule type" value="Genomic_DNA"/>
</dbReference>
<dbReference type="InParanoid" id="G0MXD9"/>
<name>G0MXD9_CAEBE</name>
<keyword evidence="2" id="KW-1185">Reference proteome</keyword>